<reference evidence="10" key="1">
    <citation type="submission" date="2017-09" db="EMBL/GenBank/DDBJ databases">
        <title>Depth-based differentiation of microbial function through sediment-hosted aquifers and enrichment of novel symbionts in the deep terrestrial subsurface.</title>
        <authorList>
            <person name="Probst A.J."/>
            <person name="Ladd B."/>
            <person name="Jarett J.K."/>
            <person name="Geller-Mcgrath D.E."/>
            <person name="Sieber C.M.K."/>
            <person name="Emerson J.B."/>
            <person name="Anantharaman K."/>
            <person name="Thomas B.C."/>
            <person name="Malmstrom R."/>
            <person name="Stieglmeier M."/>
            <person name="Klingl A."/>
            <person name="Woyke T."/>
            <person name="Ryan C.M."/>
            <person name="Banfield J.F."/>
        </authorList>
    </citation>
    <scope>NUCLEOTIDE SEQUENCE [LARGE SCALE GENOMIC DNA]</scope>
</reference>
<evidence type="ECO:0000313" key="10">
    <source>
        <dbReference type="Proteomes" id="UP000229056"/>
    </source>
</evidence>
<dbReference type="EMBL" id="PEZY01000004">
    <property type="protein sequence ID" value="PIS06499.1"/>
    <property type="molecule type" value="Genomic_DNA"/>
</dbReference>
<dbReference type="GO" id="GO:0005506">
    <property type="term" value="F:iron ion binding"/>
    <property type="evidence" value="ECO:0007669"/>
    <property type="project" value="InterPro"/>
</dbReference>
<feature type="binding site" evidence="7">
    <location>
        <position position="9"/>
    </location>
    <ligand>
        <name>Fe cation</name>
        <dbReference type="ChEBI" id="CHEBI:24875"/>
    </ligand>
</feature>
<gene>
    <name evidence="9" type="ORF">COT80_00490</name>
</gene>
<dbReference type="PROSITE" id="PS50903">
    <property type="entry name" value="RUBREDOXIN_LIKE"/>
    <property type="match status" value="1"/>
</dbReference>
<sequence length="53" mass="6026">MQKYICRICGEIYDPESGDPDHNIAGNTAFVELPIDWQCPTCKANKGEFDLYD</sequence>
<keyword evidence="3 6" id="KW-0479">Metal-binding</keyword>
<dbReference type="InterPro" id="IPR024934">
    <property type="entry name" value="Rubredoxin-like_dom"/>
</dbReference>
<feature type="domain" description="Rubredoxin-like" evidence="8">
    <location>
        <begin position="1"/>
        <end position="52"/>
    </location>
</feature>
<dbReference type="CDD" id="cd00730">
    <property type="entry name" value="rubredoxin"/>
    <property type="match status" value="1"/>
</dbReference>
<dbReference type="SUPFAM" id="SSF57802">
    <property type="entry name" value="Rubredoxin-like"/>
    <property type="match status" value="1"/>
</dbReference>
<dbReference type="Proteomes" id="UP000229056">
    <property type="component" value="Unassembled WGS sequence"/>
</dbReference>
<dbReference type="InterPro" id="IPR024935">
    <property type="entry name" value="Rubredoxin_dom"/>
</dbReference>
<name>A0A2H0W574_9BACT</name>
<comment type="cofactor">
    <cofactor evidence="6 7">
        <name>Fe(3+)</name>
        <dbReference type="ChEBI" id="CHEBI:29034"/>
    </cofactor>
    <text evidence="6 7">Binds 1 Fe(3+) ion per subunit.</text>
</comment>
<dbReference type="PRINTS" id="PR00163">
    <property type="entry name" value="RUBREDOXIN"/>
</dbReference>
<evidence type="ECO:0000256" key="6">
    <source>
        <dbReference type="PIRNR" id="PIRNR000071"/>
    </source>
</evidence>
<feature type="binding site" evidence="7">
    <location>
        <position position="39"/>
    </location>
    <ligand>
        <name>Fe cation</name>
        <dbReference type="ChEBI" id="CHEBI:24875"/>
    </ligand>
</feature>
<comment type="caution">
    <text evidence="9">The sequence shown here is derived from an EMBL/GenBank/DDBJ whole genome shotgun (WGS) entry which is preliminary data.</text>
</comment>
<evidence type="ECO:0000313" key="9">
    <source>
        <dbReference type="EMBL" id="PIS06499.1"/>
    </source>
</evidence>
<evidence type="ECO:0000256" key="1">
    <source>
        <dbReference type="ARBA" id="ARBA00005337"/>
    </source>
</evidence>
<evidence type="ECO:0000256" key="7">
    <source>
        <dbReference type="PIRSR" id="PIRSR000071-1"/>
    </source>
</evidence>
<protein>
    <recommendedName>
        <fullName evidence="6">Rubredoxin</fullName>
    </recommendedName>
</protein>
<evidence type="ECO:0000256" key="3">
    <source>
        <dbReference type="ARBA" id="ARBA00022723"/>
    </source>
</evidence>
<dbReference type="GO" id="GO:0009055">
    <property type="term" value="F:electron transfer activity"/>
    <property type="evidence" value="ECO:0007669"/>
    <property type="project" value="InterPro"/>
</dbReference>
<proteinExistence type="inferred from homology"/>
<evidence type="ECO:0000256" key="5">
    <source>
        <dbReference type="ARBA" id="ARBA00023004"/>
    </source>
</evidence>
<keyword evidence="5 6" id="KW-0408">Iron</keyword>
<dbReference type="InterPro" id="IPR050526">
    <property type="entry name" value="Rubredoxin_ET"/>
</dbReference>
<keyword evidence="2 6" id="KW-0813">Transport</keyword>
<feature type="binding site" evidence="7">
    <location>
        <position position="6"/>
    </location>
    <ligand>
        <name>Fe cation</name>
        <dbReference type="ChEBI" id="CHEBI:24875"/>
    </ligand>
</feature>
<keyword evidence="4 6" id="KW-0249">Electron transport</keyword>
<comment type="similarity">
    <text evidence="1 6">Belongs to the rubredoxin family.</text>
</comment>
<dbReference type="PIRSF" id="PIRSF000071">
    <property type="entry name" value="Rubredoxin"/>
    <property type="match status" value="1"/>
</dbReference>
<evidence type="ECO:0000256" key="2">
    <source>
        <dbReference type="ARBA" id="ARBA00022448"/>
    </source>
</evidence>
<dbReference type="Gene3D" id="2.20.28.10">
    <property type="match status" value="1"/>
</dbReference>
<dbReference type="AlphaFoldDB" id="A0A2H0W574"/>
<dbReference type="InterPro" id="IPR024922">
    <property type="entry name" value="Rubredoxin"/>
</dbReference>
<dbReference type="Pfam" id="PF00301">
    <property type="entry name" value="Rubredoxin"/>
    <property type="match status" value="1"/>
</dbReference>
<dbReference type="GO" id="GO:0043448">
    <property type="term" value="P:alkane catabolic process"/>
    <property type="evidence" value="ECO:0007669"/>
    <property type="project" value="TreeGrafter"/>
</dbReference>
<evidence type="ECO:0000259" key="8">
    <source>
        <dbReference type="PROSITE" id="PS50903"/>
    </source>
</evidence>
<dbReference type="PANTHER" id="PTHR47627">
    <property type="entry name" value="RUBREDOXIN"/>
    <property type="match status" value="1"/>
</dbReference>
<dbReference type="PANTHER" id="PTHR47627:SF1">
    <property type="entry name" value="RUBREDOXIN-1-RELATED"/>
    <property type="match status" value="1"/>
</dbReference>
<evidence type="ECO:0000256" key="4">
    <source>
        <dbReference type="ARBA" id="ARBA00022982"/>
    </source>
</evidence>
<feature type="binding site" evidence="7">
    <location>
        <position position="42"/>
    </location>
    <ligand>
        <name>Fe cation</name>
        <dbReference type="ChEBI" id="CHEBI:24875"/>
    </ligand>
</feature>
<accession>A0A2H0W574</accession>
<organism evidence="9 10">
    <name type="scientific">Candidatus Buchananbacteria bacterium CG10_big_fil_rev_8_21_14_0_10_33_19</name>
    <dbReference type="NCBI Taxonomy" id="1974525"/>
    <lineage>
        <taxon>Bacteria</taxon>
        <taxon>Candidatus Buchananiibacteriota</taxon>
    </lineage>
</organism>